<dbReference type="Gene3D" id="2.30.30.40">
    <property type="entry name" value="SH3 Domains"/>
    <property type="match status" value="1"/>
</dbReference>
<name>A0A8S2ENK1_9BILA</name>
<protein>
    <recommendedName>
        <fullName evidence="5">SH3 domain-containing protein</fullName>
    </recommendedName>
</protein>
<comment type="caution">
    <text evidence="2">The sequence shown here is derived from an EMBL/GenBank/DDBJ whole genome shotgun (WGS) entry which is preliminary data.</text>
</comment>
<dbReference type="EMBL" id="CAJOBA010036309">
    <property type="protein sequence ID" value="CAF4020612.1"/>
    <property type="molecule type" value="Genomic_DNA"/>
</dbReference>
<organism evidence="2 4">
    <name type="scientific">Didymodactylos carnosus</name>
    <dbReference type="NCBI Taxonomy" id="1234261"/>
    <lineage>
        <taxon>Eukaryota</taxon>
        <taxon>Metazoa</taxon>
        <taxon>Spiralia</taxon>
        <taxon>Gnathifera</taxon>
        <taxon>Rotifera</taxon>
        <taxon>Eurotatoria</taxon>
        <taxon>Bdelloidea</taxon>
        <taxon>Philodinida</taxon>
        <taxon>Philodinidae</taxon>
        <taxon>Didymodactylos</taxon>
    </lineage>
</organism>
<gene>
    <name evidence="2" type="ORF">OVA965_LOCUS24483</name>
    <name evidence="3" type="ORF">TMI583_LOCUS25204</name>
</gene>
<dbReference type="AlphaFoldDB" id="A0A8S2ENK1"/>
<evidence type="ECO:0000313" key="3">
    <source>
        <dbReference type="EMBL" id="CAF4020612.1"/>
    </source>
</evidence>
<feature type="region of interest" description="Disordered" evidence="1">
    <location>
        <begin position="1"/>
        <end position="34"/>
    </location>
</feature>
<dbReference type="SUPFAM" id="SSF50044">
    <property type="entry name" value="SH3-domain"/>
    <property type="match status" value="1"/>
</dbReference>
<evidence type="ECO:0000256" key="1">
    <source>
        <dbReference type="SAM" id="MobiDB-lite"/>
    </source>
</evidence>
<accession>A0A8S2ENK1</accession>
<dbReference type="EMBL" id="CAJNOK010014773">
    <property type="protein sequence ID" value="CAF1211691.1"/>
    <property type="molecule type" value="Genomic_DNA"/>
</dbReference>
<proteinExistence type="predicted"/>
<dbReference type="InterPro" id="IPR036028">
    <property type="entry name" value="SH3-like_dom_sf"/>
</dbReference>
<sequence>MTEPDSSELEERSSNVSDSEQSGRDSKTNPTNVSMVATELIDKHVRQHRQSRLSAHSGEQSDVEYFLSDFILKEDYCDNGRDVYMSKGDIVEIVDIEKKEKWLVRNKKNLNQVCYVPPELLEVIQDISLPSSPTYEVFDEEQQEAPKQVSCAVNPCGLVANQFDGATGYYCQDIPPTYQNSICICPGNVVTSNCPCRMFMQN</sequence>
<evidence type="ECO:0000313" key="4">
    <source>
        <dbReference type="Proteomes" id="UP000677228"/>
    </source>
</evidence>
<evidence type="ECO:0008006" key="5">
    <source>
        <dbReference type="Google" id="ProtNLM"/>
    </source>
</evidence>
<reference evidence="2" key="1">
    <citation type="submission" date="2021-02" db="EMBL/GenBank/DDBJ databases">
        <authorList>
            <person name="Nowell W R."/>
        </authorList>
    </citation>
    <scope>NUCLEOTIDE SEQUENCE</scope>
</reference>
<dbReference type="Proteomes" id="UP000677228">
    <property type="component" value="Unassembled WGS sequence"/>
</dbReference>
<dbReference type="Proteomes" id="UP000682733">
    <property type="component" value="Unassembled WGS sequence"/>
</dbReference>
<evidence type="ECO:0000313" key="2">
    <source>
        <dbReference type="EMBL" id="CAF1211691.1"/>
    </source>
</evidence>